<dbReference type="EMBL" id="JAATIT010000003">
    <property type="protein sequence ID" value="NJB90585.1"/>
    <property type="molecule type" value="Genomic_DNA"/>
</dbReference>
<dbReference type="Proteomes" id="UP000535078">
    <property type="component" value="Unassembled WGS sequence"/>
</dbReference>
<sequence length="36" mass="3738">MVLRDTGRTAGCGVMTDQAGMIEVNVTDKIAEGAAR</sequence>
<evidence type="ECO:0000313" key="2">
    <source>
        <dbReference type="Proteomes" id="UP000535078"/>
    </source>
</evidence>
<protein>
    <submittedName>
        <fullName evidence="1">Uncharacterized protein</fullName>
    </submittedName>
</protein>
<gene>
    <name evidence="1" type="ORF">GGR90_002779</name>
</gene>
<reference evidence="1 2" key="1">
    <citation type="submission" date="2020-03" db="EMBL/GenBank/DDBJ databases">
        <title>Genomic Encyclopedia of Type Strains, Phase IV (KMG-IV): sequencing the most valuable type-strain genomes for metagenomic binning, comparative biology and taxonomic classification.</title>
        <authorList>
            <person name="Goeker M."/>
        </authorList>
    </citation>
    <scope>NUCLEOTIDE SEQUENCE [LARGE SCALE GENOMIC DNA]</scope>
    <source>
        <strain evidence="1 2">DSM 25229</strain>
    </source>
</reference>
<name>A0A7X5XSR1_9SPHN</name>
<comment type="caution">
    <text evidence="1">The sequence shown here is derived from an EMBL/GenBank/DDBJ whole genome shotgun (WGS) entry which is preliminary data.</text>
</comment>
<organism evidence="1 2">
    <name type="scientific">Sphingopyxis italica</name>
    <dbReference type="NCBI Taxonomy" id="1129133"/>
    <lineage>
        <taxon>Bacteria</taxon>
        <taxon>Pseudomonadati</taxon>
        <taxon>Pseudomonadota</taxon>
        <taxon>Alphaproteobacteria</taxon>
        <taxon>Sphingomonadales</taxon>
        <taxon>Sphingomonadaceae</taxon>
        <taxon>Sphingopyxis</taxon>
    </lineage>
</organism>
<keyword evidence="2" id="KW-1185">Reference proteome</keyword>
<proteinExistence type="predicted"/>
<accession>A0A7X5XSR1</accession>
<evidence type="ECO:0000313" key="1">
    <source>
        <dbReference type="EMBL" id="NJB90585.1"/>
    </source>
</evidence>
<dbReference type="AlphaFoldDB" id="A0A7X5XSR1"/>